<dbReference type="Gene3D" id="2.120.10.30">
    <property type="entry name" value="TolB, C-terminal domain"/>
    <property type="match status" value="1"/>
</dbReference>
<dbReference type="GO" id="GO:0006508">
    <property type="term" value="P:proteolysis"/>
    <property type="evidence" value="ECO:0007669"/>
    <property type="project" value="InterPro"/>
</dbReference>
<dbReference type="SUPFAM" id="SSF53474">
    <property type="entry name" value="alpha/beta-Hydrolases"/>
    <property type="match status" value="1"/>
</dbReference>
<dbReference type="SUPFAM" id="SSF82171">
    <property type="entry name" value="DPP6 N-terminal domain-like"/>
    <property type="match status" value="1"/>
</dbReference>
<protein>
    <submittedName>
        <fullName evidence="3">S9 family peptidase</fullName>
    </submittedName>
</protein>
<dbReference type="AlphaFoldDB" id="A0A4S3MSQ3"/>
<evidence type="ECO:0000256" key="1">
    <source>
        <dbReference type="ARBA" id="ARBA00022801"/>
    </source>
</evidence>
<evidence type="ECO:0000259" key="2">
    <source>
        <dbReference type="Pfam" id="PF00326"/>
    </source>
</evidence>
<dbReference type="OrthoDB" id="1094230at2"/>
<evidence type="ECO:0000313" key="4">
    <source>
        <dbReference type="Proteomes" id="UP000309450"/>
    </source>
</evidence>
<dbReference type="Gene3D" id="3.40.50.1820">
    <property type="entry name" value="alpha/beta hydrolase"/>
    <property type="match status" value="1"/>
</dbReference>
<keyword evidence="4" id="KW-1185">Reference proteome</keyword>
<accession>A0A4S3MSQ3</accession>
<dbReference type="InterPro" id="IPR029058">
    <property type="entry name" value="AB_hydrolase_fold"/>
</dbReference>
<sequence>MMPDPAALWAAVPLMSNVHASGDGRWAFWCWSGLAETDEVWCAPTDGSAPPERLTTGQDHFLIRDVSHDGMRLILAQSVHACEHDHLLLLDRSTGALSQLTPTQTSHYLYGGSFTRDDSAVIFTANFNYDRGEVTEGGWIWRQDLATGARTCLARSDTPFETGPRLSPDGTRLLWHRHEYAPAGTQLWVLGVDGGNAVEVLNLGPASNARGVWLDDDRIAFVADQDRRDGLGILTLSTGKVDWLAREPDLFPFECLAGTGADFACIVHEQSNTRAVLVDPKGAIRPMPNLSGRRSLLPHDALPGGGWLAEAYDADAPHDLVAVAADGTCTLLARAAPEPGRRHSRPQDFRWTSPDGRPMQGWLYRPEGVPRGLIAYVHGGPTWHSEDWVNPKIGFWVQMGYAVLDSNYRGSTGFGYDHREAVKEDGWGGREQADIRAGIEAALAAGIPGPVAVAGNSYGGFSSWCAITRHTDLVTAAIPMCGMYRLDIDYHETEMPHGRAYSEEMMGGTPEEFPEKYANASPGNFIDRIRGHVMIVHGLADSNVGPENTHVALRELTAAGIPHEAMLFENEGHGVFRRSNVETYLTRSAAFLERAFREGIRQD</sequence>
<dbReference type="EMBL" id="SSND01000001">
    <property type="protein sequence ID" value="THD85610.1"/>
    <property type="molecule type" value="Genomic_DNA"/>
</dbReference>
<feature type="domain" description="Peptidase S9 prolyl oligopeptidase catalytic" evidence="2">
    <location>
        <begin position="394"/>
        <end position="597"/>
    </location>
</feature>
<name>A0A4S3MSQ3_9RHOB</name>
<dbReference type="Proteomes" id="UP000309450">
    <property type="component" value="Unassembled WGS sequence"/>
</dbReference>
<evidence type="ECO:0000313" key="3">
    <source>
        <dbReference type="EMBL" id="THD85610.1"/>
    </source>
</evidence>
<dbReference type="PANTHER" id="PTHR42776">
    <property type="entry name" value="SERINE PEPTIDASE S9 FAMILY MEMBER"/>
    <property type="match status" value="1"/>
</dbReference>
<organism evidence="3 4">
    <name type="scientific">Aliigemmobacter aestuarii</name>
    <dbReference type="NCBI Taxonomy" id="1445661"/>
    <lineage>
        <taxon>Bacteria</taxon>
        <taxon>Pseudomonadati</taxon>
        <taxon>Pseudomonadota</taxon>
        <taxon>Alphaproteobacteria</taxon>
        <taxon>Rhodobacterales</taxon>
        <taxon>Paracoccaceae</taxon>
        <taxon>Aliigemmobacter</taxon>
    </lineage>
</organism>
<reference evidence="3 4" key="1">
    <citation type="submission" date="2019-04" db="EMBL/GenBank/DDBJ databases">
        <title>Draft genome sequence of Gemmobacter aestuarii sp. nov.</title>
        <authorList>
            <person name="Hameed A."/>
            <person name="Lin S.-Y."/>
            <person name="Shahina M."/>
            <person name="Lai W.-A."/>
            <person name="Young C.-C."/>
        </authorList>
    </citation>
    <scope>NUCLEOTIDE SEQUENCE [LARGE SCALE GENOMIC DNA]</scope>
    <source>
        <strain evidence="3 4">CC-PW-75</strain>
    </source>
</reference>
<keyword evidence="1" id="KW-0378">Hydrolase</keyword>
<comment type="caution">
    <text evidence="3">The sequence shown here is derived from an EMBL/GenBank/DDBJ whole genome shotgun (WGS) entry which is preliminary data.</text>
</comment>
<proteinExistence type="predicted"/>
<gene>
    <name evidence="3" type="ORF">E7811_07950</name>
</gene>
<dbReference type="InterPro" id="IPR001375">
    <property type="entry name" value="Peptidase_S9_cat"/>
</dbReference>
<dbReference type="GO" id="GO:0004252">
    <property type="term" value="F:serine-type endopeptidase activity"/>
    <property type="evidence" value="ECO:0007669"/>
    <property type="project" value="TreeGrafter"/>
</dbReference>
<dbReference type="PANTHER" id="PTHR42776:SF27">
    <property type="entry name" value="DIPEPTIDYL PEPTIDASE FAMILY MEMBER 6"/>
    <property type="match status" value="1"/>
</dbReference>
<dbReference type="InterPro" id="IPR011042">
    <property type="entry name" value="6-blade_b-propeller_TolB-like"/>
</dbReference>
<dbReference type="Pfam" id="PF00326">
    <property type="entry name" value="Peptidase_S9"/>
    <property type="match status" value="1"/>
</dbReference>